<proteinExistence type="predicted"/>
<name>A0A833JD11_9BACT</name>
<reference evidence="1 2" key="1">
    <citation type="submission" date="2019-10" db="EMBL/GenBank/DDBJ databases">
        <title>New genus of Silvanigrellaceae.</title>
        <authorList>
            <person name="Pitt A."/>
            <person name="Hahn M.W."/>
        </authorList>
    </citation>
    <scope>NUCLEOTIDE SEQUENCE [LARGE SCALE GENOMIC DNA]</scope>
    <source>
        <strain evidence="1 2">33A1-SZDP</strain>
    </source>
</reference>
<evidence type="ECO:0000313" key="1">
    <source>
        <dbReference type="EMBL" id="KAB8030660.1"/>
    </source>
</evidence>
<dbReference type="Proteomes" id="UP000442694">
    <property type="component" value="Unassembled WGS sequence"/>
</dbReference>
<dbReference type="RefSeq" id="WP_152212588.1">
    <property type="nucleotide sequence ID" value="NZ_WFLN01000006.1"/>
</dbReference>
<organism evidence="1 2">
    <name type="scientific">Fluviispira multicolorata</name>
    <dbReference type="NCBI Taxonomy" id="2654512"/>
    <lineage>
        <taxon>Bacteria</taxon>
        <taxon>Pseudomonadati</taxon>
        <taxon>Bdellovibrionota</taxon>
        <taxon>Oligoflexia</taxon>
        <taxon>Silvanigrellales</taxon>
        <taxon>Silvanigrellaceae</taxon>
        <taxon>Fluviispira</taxon>
    </lineage>
</organism>
<sequence length="262" mass="29318">MLELLDHARLQSLSAFNDYLAGISIDITKHDNYDSRRFNTGIPQAFGNEFRDFHIGLSAIHDKDHRDVPINPISGLGFGLGDAENLFAIDTFFGISSVSPWSGEGFAHDSYLGFKLHKMILSKSFIAAGCENLFSFGRDRGLLKSYFLTADQIYEFNSVSLILNLGVGTGRFYTSVFKSQFNVEYDDALTDLGVFGSFSFVINNNFALQLSKVVDSFSFSSSVMPLSIIGLRRLYFGFAIMDLRSNLDRDNLSVTIMYVNQF</sequence>
<dbReference type="AlphaFoldDB" id="A0A833JD11"/>
<accession>A0A833JD11</accession>
<evidence type="ECO:0000313" key="2">
    <source>
        <dbReference type="Proteomes" id="UP000442694"/>
    </source>
</evidence>
<comment type="caution">
    <text evidence="1">The sequence shown here is derived from an EMBL/GenBank/DDBJ whole genome shotgun (WGS) entry which is preliminary data.</text>
</comment>
<protein>
    <recommendedName>
        <fullName evidence="3">Outer membrane protein</fullName>
    </recommendedName>
</protein>
<gene>
    <name evidence="1" type="ORF">GCL57_06710</name>
</gene>
<dbReference type="EMBL" id="WFLN01000006">
    <property type="protein sequence ID" value="KAB8030660.1"/>
    <property type="molecule type" value="Genomic_DNA"/>
</dbReference>
<keyword evidence="2" id="KW-1185">Reference proteome</keyword>
<evidence type="ECO:0008006" key="3">
    <source>
        <dbReference type="Google" id="ProtNLM"/>
    </source>
</evidence>